<dbReference type="RefSeq" id="WP_054777025.1">
    <property type="nucleotide sequence ID" value="NZ_BBBX01000006.1"/>
</dbReference>
<dbReference type="Gene3D" id="3.30.70.120">
    <property type="match status" value="1"/>
</dbReference>
<dbReference type="InterPro" id="IPR019264">
    <property type="entry name" value="DUF2179"/>
</dbReference>
<evidence type="ECO:0000256" key="3">
    <source>
        <dbReference type="ARBA" id="ARBA00022692"/>
    </source>
</evidence>
<dbReference type="Pfam" id="PF10035">
    <property type="entry name" value="DUF2179"/>
    <property type="match status" value="1"/>
</dbReference>
<dbReference type="EMBL" id="JQCE01000021">
    <property type="protein sequence ID" value="KRO17126.1"/>
    <property type="molecule type" value="Genomic_DNA"/>
</dbReference>
<gene>
    <name evidence="8" type="ORF">IV56_GL000450</name>
</gene>
<keyword evidence="2" id="KW-1003">Cell membrane</keyword>
<evidence type="ECO:0000313" key="8">
    <source>
        <dbReference type="EMBL" id="KRO17126.1"/>
    </source>
</evidence>
<dbReference type="GO" id="GO:0005886">
    <property type="term" value="C:plasma membrane"/>
    <property type="evidence" value="ECO:0007669"/>
    <property type="project" value="UniProtKB-SubCell"/>
</dbReference>
<comment type="subcellular location">
    <subcellularLocation>
        <location evidence="1">Cell membrane</location>
        <topology evidence="1">Multi-pass membrane protein</topology>
    </subcellularLocation>
</comment>
<name>A0A0R2MU97_9LACO</name>
<comment type="caution">
    <text evidence="8">The sequence shown here is derived from an EMBL/GenBank/DDBJ whole genome shotgun (WGS) entry which is preliminary data.</text>
</comment>
<feature type="transmembrane region" description="Helical" evidence="6">
    <location>
        <begin position="50"/>
        <end position="71"/>
    </location>
</feature>
<feature type="transmembrane region" description="Helical" evidence="6">
    <location>
        <begin position="78"/>
        <end position="97"/>
    </location>
</feature>
<dbReference type="PANTHER" id="PTHR33545">
    <property type="entry name" value="UPF0750 MEMBRANE PROTEIN YITT-RELATED"/>
    <property type="match status" value="1"/>
</dbReference>
<proteinExistence type="predicted"/>
<feature type="transmembrane region" description="Helical" evidence="6">
    <location>
        <begin position="103"/>
        <end position="121"/>
    </location>
</feature>
<dbReference type="Pfam" id="PF02588">
    <property type="entry name" value="YitT_membrane"/>
    <property type="match status" value="1"/>
</dbReference>
<keyword evidence="9" id="KW-1185">Reference proteome</keyword>
<dbReference type="InterPro" id="IPR003740">
    <property type="entry name" value="YitT"/>
</dbReference>
<organism evidence="8 9">
    <name type="scientific">Lacticaseibacillus saniviri JCM 17471 = DSM 24301</name>
    <dbReference type="NCBI Taxonomy" id="1293598"/>
    <lineage>
        <taxon>Bacteria</taxon>
        <taxon>Bacillati</taxon>
        <taxon>Bacillota</taxon>
        <taxon>Bacilli</taxon>
        <taxon>Lactobacillales</taxon>
        <taxon>Lactobacillaceae</taxon>
        <taxon>Lacticaseibacillus</taxon>
    </lineage>
</organism>
<evidence type="ECO:0000256" key="4">
    <source>
        <dbReference type="ARBA" id="ARBA00022989"/>
    </source>
</evidence>
<dbReference type="InterPro" id="IPR015867">
    <property type="entry name" value="N-reg_PII/ATP_PRibTrfase_C"/>
</dbReference>
<dbReference type="OrthoDB" id="1758221at2"/>
<reference evidence="8 9" key="1">
    <citation type="journal article" date="2015" name="Genome Announc.">
        <title>Expanding the biotechnology potential of lactobacilli through comparative genomics of 213 strains and associated genera.</title>
        <authorList>
            <person name="Sun Z."/>
            <person name="Harris H.M."/>
            <person name="McCann A."/>
            <person name="Guo C."/>
            <person name="Argimon S."/>
            <person name="Zhang W."/>
            <person name="Yang X."/>
            <person name="Jeffery I.B."/>
            <person name="Cooney J.C."/>
            <person name="Kagawa T.F."/>
            <person name="Liu W."/>
            <person name="Song Y."/>
            <person name="Salvetti E."/>
            <person name="Wrobel A."/>
            <person name="Rasinkangas P."/>
            <person name="Parkhill J."/>
            <person name="Rea M.C."/>
            <person name="O'Sullivan O."/>
            <person name="Ritari J."/>
            <person name="Douillard F.P."/>
            <person name="Paul Ross R."/>
            <person name="Yang R."/>
            <person name="Briner A.E."/>
            <person name="Felis G.E."/>
            <person name="de Vos W.M."/>
            <person name="Barrangou R."/>
            <person name="Klaenhammer T.R."/>
            <person name="Caufield P.W."/>
            <person name="Cui Y."/>
            <person name="Zhang H."/>
            <person name="O'Toole P.W."/>
        </authorList>
    </citation>
    <scope>NUCLEOTIDE SEQUENCE [LARGE SCALE GENOMIC DNA]</scope>
    <source>
        <strain evidence="8 9">DSM 24301</strain>
    </source>
</reference>
<feature type="transmembrane region" description="Helical" evidence="6">
    <location>
        <begin position="168"/>
        <end position="186"/>
    </location>
</feature>
<evidence type="ECO:0000259" key="7">
    <source>
        <dbReference type="Pfam" id="PF10035"/>
    </source>
</evidence>
<evidence type="ECO:0000256" key="2">
    <source>
        <dbReference type="ARBA" id="ARBA00022475"/>
    </source>
</evidence>
<feature type="transmembrane region" description="Helical" evidence="6">
    <location>
        <begin position="141"/>
        <end position="162"/>
    </location>
</feature>
<dbReference type="Proteomes" id="UP000050969">
    <property type="component" value="Unassembled WGS sequence"/>
</dbReference>
<dbReference type="InterPro" id="IPR051461">
    <property type="entry name" value="UPF0750_membrane"/>
</dbReference>
<keyword evidence="5 6" id="KW-0472">Membrane</keyword>
<keyword evidence="4 6" id="KW-1133">Transmembrane helix</keyword>
<sequence length="277" mass="29791">MKFNRPTKTIMMFVALEIIAISINFFFAPHGVAAGGATGIAILMQEVAKIPVGLTTMAVNAVMLALAWWLLDRATAKRILLGSVTLPILLAITPQAMIVEDRLLAIIVGSVIFAIGVAMLYRIDASSGGTTVPPLIFKKYFGIKPALGLLAIDFVVATFNIPVAGLEAFILALFSIVLTSIVMNYIETGFDRKKAVYVMSGVATADLKAHIQADLAHGLTVQHVTGGFSEEARDMLMIVVEQSDFKRLIDTIHEVDANAFILAVEATEVHGGYRMGE</sequence>
<dbReference type="STRING" id="1293598.IV56_GL000450"/>
<evidence type="ECO:0000256" key="1">
    <source>
        <dbReference type="ARBA" id="ARBA00004651"/>
    </source>
</evidence>
<feature type="transmembrane region" description="Helical" evidence="6">
    <location>
        <begin position="12"/>
        <end position="44"/>
    </location>
</feature>
<evidence type="ECO:0000256" key="5">
    <source>
        <dbReference type="ARBA" id="ARBA00023136"/>
    </source>
</evidence>
<accession>A0A0R2MU97</accession>
<evidence type="ECO:0000256" key="6">
    <source>
        <dbReference type="SAM" id="Phobius"/>
    </source>
</evidence>
<dbReference type="PATRIC" id="fig|1293598.4.peg.482"/>
<dbReference type="AlphaFoldDB" id="A0A0R2MU97"/>
<evidence type="ECO:0000313" key="9">
    <source>
        <dbReference type="Proteomes" id="UP000050969"/>
    </source>
</evidence>
<protein>
    <recommendedName>
        <fullName evidence="7">DUF2179 domain-containing protein</fullName>
    </recommendedName>
</protein>
<dbReference type="CDD" id="cd16380">
    <property type="entry name" value="YitT_C"/>
    <property type="match status" value="1"/>
</dbReference>
<dbReference type="PIRSF" id="PIRSF006483">
    <property type="entry name" value="Membrane_protein_YitT"/>
    <property type="match status" value="1"/>
</dbReference>
<keyword evidence="3 6" id="KW-0812">Transmembrane</keyword>
<dbReference type="PANTHER" id="PTHR33545:SF9">
    <property type="entry name" value="UPF0750 MEMBRANE PROTEIN YITE"/>
    <property type="match status" value="1"/>
</dbReference>
<feature type="domain" description="DUF2179" evidence="7">
    <location>
        <begin position="217"/>
        <end position="271"/>
    </location>
</feature>